<reference evidence="2 3" key="1">
    <citation type="submission" date="2019-05" db="EMBL/GenBank/DDBJ databases">
        <title>We sequenced the genome of Paenibacillus hemerocallicola KCTC 33185 for further insight into its adaptation and study the phylogeny of Paenibacillus.</title>
        <authorList>
            <person name="Narsing Rao M.P."/>
        </authorList>
    </citation>
    <scope>NUCLEOTIDE SEQUENCE [LARGE SCALE GENOMIC DNA]</scope>
    <source>
        <strain evidence="2 3">KCTC 33185</strain>
    </source>
</reference>
<evidence type="ECO:0000256" key="1">
    <source>
        <dbReference type="SAM" id="MobiDB-lite"/>
    </source>
</evidence>
<comment type="caution">
    <text evidence="2">The sequence shown here is derived from an EMBL/GenBank/DDBJ whole genome shotgun (WGS) entry which is preliminary data.</text>
</comment>
<name>A0A5C4T2I7_9BACL</name>
<dbReference type="RefSeq" id="WP_139605466.1">
    <property type="nucleotide sequence ID" value="NZ_VDCQ01000049.1"/>
</dbReference>
<evidence type="ECO:0000313" key="2">
    <source>
        <dbReference type="EMBL" id="TNJ63035.1"/>
    </source>
</evidence>
<accession>A0A5C4T2I7</accession>
<dbReference type="AlphaFoldDB" id="A0A5C4T2I7"/>
<dbReference type="EMBL" id="VDCQ01000049">
    <property type="protein sequence ID" value="TNJ63035.1"/>
    <property type="molecule type" value="Genomic_DNA"/>
</dbReference>
<dbReference type="Proteomes" id="UP000307943">
    <property type="component" value="Unassembled WGS sequence"/>
</dbReference>
<organism evidence="2 3">
    <name type="scientific">Paenibacillus hemerocallicola</name>
    <dbReference type="NCBI Taxonomy" id="1172614"/>
    <lineage>
        <taxon>Bacteria</taxon>
        <taxon>Bacillati</taxon>
        <taxon>Bacillota</taxon>
        <taxon>Bacilli</taxon>
        <taxon>Bacillales</taxon>
        <taxon>Paenibacillaceae</taxon>
        <taxon>Paenibacillus</taxon>
    </lineage>
</organism>
<dbReference type="OrthoDB" id="2628515at2"/>
<keyword evidence="3" id="KW-1185">Reference proteome</keyword>
<evidence type="ECO:0000313" key="3">
    <source>
        <dbReference type="Proteomes" id="UP000307943"/>
    </source>
</evidence>
<gene>
    <name evidence="2" type="ORF">FE784_27530</name>
</gene>
<proteinExistence type="predicted"/>
<protein>
    <submittedName>
        <fullName evidence="2">Uncharacterized protein</fullName>
    </submittedName>
</protein>
<feature type="region of interest" description="Disordered" evidence="1">
    <location>
        <begin position="1"/>
        <end position="20"/>
    </location>
</feature>
<sequence length="73" mass="8453">MAVIREEEKDDASSLDISALSEDPDLIRQVQHSREDREQGRVYGREGGLEYLQAKVKEFEHRQNAWTLSEHGI</sequence>